<feature type="transmembrane region" description="Helical" evidence="8">
    <location>
        <begin position="484"/>
        <end position="502"/>
    </location>
</feature>
<reference evidence="11" key="1">
    <citation type="submission" date="2021-01" db="UniProtKB">
        <authorList>
            <consortium name="EnsemblMetazoa"/>
        </authorList>
    </citation>
    <scope>IDENTIFICATION</scope>
</reference>
<proteinExistence type="inferred from homology"/>
<feature type="transmembrane region" description="Helical" evidence="8">
    <location>
        <begin position="637"/>
        <end position="655"/>
    </location>
</feature>
<protein>
    <recommendedName>
        <fullName evidence="8">Solute carrier organic anion transporter family member</fullName>
    </recommendedName>
</protein>
<dbReference type="InterPro" id="IPR020846">
    <property type="entry name" value="MFS_dom"/>
</dbReference>
<dbReference type="PROSITE" id="PS50850">
    <property type="entry name" value="MFS"/>
    <property type="match status" value="1"/>
</dbReference>
<dbReference type="Pfam" id="PF03137">
    <property type="entry name" value="OATP"/>
    <property type="match status" value="1"/>
</dbReference>
<keyword evidence="8" id="KW-0406">Ion transport</keyword>
<feature type="transmembrane region" description="Helical" evidence="8">
    <location>
        <begin position="593"/>
        <end position="616"/>
    </location>
</feature>
<keyword evidence="7" id="KW-1015">Disulfide bond</keyword>
<evidence type="ECO:0000256" key="4">
    <source>
        <dbReference type="ARBA" id="ARBA00022692"/>
    </source>
</evidence>
<feature type="transmembrane region" description="Helical" evidence="8">
    <location>
        <begin position="450"/>
        <end position="472"/>
    </location>
</feature>
<evidence type="ECO:0000313" key="12">
    <source>
        <dbReference type="Proteomes" id="UP000594262"/>
    </source>
</evidence>
<dbReference type="SUPFAM" id="SSF103473">
    <property type="entry name" value="MFS general substrate transporter"/>
    <property type="match status" value="1"/>
</dbReference>
<evidence type="ECO:0000256" key="2">
    <source>
        <dbReference type="ARBA" id="ARBA00009657"/>
    </source>
</evidence>
<dbReference type="Pfam" id="PF07648">
    <property type="entry name" value="Kazal_2"/>
    <property type="match status" value="1"/>
</dbReference>
<evidence type="ECO:0000256" key="7">
    <source>
        <dbReference type="ARBA" id="ARBA00023157"/>
    </source>
</evidence>
<feature type="domain" description="Kazal-like" evidence="10">
    <location>
        <begin position="521"/>
        <end position="576"/>
    </location>
</feature>
<dbReference type="EnsemblMetazoa" id="CLYHEMT022552.1">
    <property type="protein sequence ID" value="CLYHEMP022552.1"/>
    <property type="gene ID" value="CLYHEMG022552"/>
</dbReference>
<dbReference type="GO" id="GO:0005886">
    <property type="term" value="C:plasma membrane"/>
    <property type="evidence" value="ECO:0007669"/>
    <property type="project" value="UniProtKB-SubCell"/>
</dbReference>
<dbReference type="InterPro" id="IPR004156">
    <property type="entry name" value="OATP"/>
</dbReference>
<feature type="transmembrane region" description="Helical" evidence="8">
    <location>
        <begin position="410"/>
        <end position="430"/>
    </location>
</feature>
<dbReference type="Proteomes" id="UP000594262">
    <property type="component" value="Unplaced"/>
</dbReference>
<keyword evidence="3" id="KW-1003">Cell membrane</keyword>
<feature type="transmembrane region" description="Helical" evidence="8">
    <location>
        <begin position="684"/>
        <end position="705"/>
    </location>
</feature>
<name>A0A7M5XJ19_9CNID</name>
<evidence type="ECO:0000313" key="11">
    <source>
        <dbReference type="EnsemblMetazoa" id="CLYHEMP022552.1"/>
    </source>
</evidence>
<feature type="domain" description="Major facilitator superfamily (MFS) profile" evidence="9">
    <location>
        <begin position="136"/>
        <end position="709"/>
    </location>
</feature>
<dbReference type="InterPro" id="IPR036259">
    <property type="entry name" value="MFS_trans_sf"/>
</dbReference>
<dbReference type="GO" id="GO:0022857">
    <property type="term" value="F:transmembrane transporter activity"/>
    <property type="evidence" value="ECO:0007669"/>
    <property type="project" value="InterPro"/>
</dbReference>
<feature type="transmembrane region" description="Helical" evidence="8">
    <location>
        <begin position="174"/>
        <end position="195"/>
    </location>
</feature>
<feature type="transmembrane region" description="Helical" evidence="8">
    <location>
        <begin position="299"/>
        <end position="323"/>
    </location>
</feature>
<evidence type="ECO:0000256" key="5">
    <source>
        <dbReference type="ARBA" id="ARBA00022989"/>
    </source>
</evidence>
<dbReference type="NCBIfam" id="TIGR00805">
    <property type="entry name" value="oat"/>
    <property type="match status" value="1"/>
</dbReference>
<keyword evidence="5 8" id="KW-1133">Transmembrane helix</keyword>
<comment type="subcellular location">
    <subcellularLocation>
        <location evidence="1 8">Cell membrane</location>
        <topology evidence="1 8">Multi-pass membrane protein</topology>
    </subcellularLocation>
</comment>
<dbReference type="Gene3D" id="1.20.1250.20">
    <property type="entry name" value="MFS general substrate transporter like domains"/>
    <property type="match status" value="2"/>
</dbReference>
<dbReference type="PROSITE" id="PS51465">
    <property type="entry name" value="KAZAL_2"/>
    <property type="match status" value="1"/>
</dbReference>
<evidence type="ECO:0000259" key="9">
    <source>
        <dbReference type="PROSITE" id="PS50850"/>
    </source>
</evidence>
<feature type="transmembrane region" description="Helical" evidence="8">
    <location>
        <begin position="134"/>
        <end position="162"/>
    </location>
</feature>
<dbReference type="GO" id="GO:0006811">
    <property type="term" value="P:monoatomic ion transport"/>
    <property type="evidence" value="ECO:0007669"/>
    <property type="project" value="UniProtKB-KW"/>
</dbReference>
<evidence type="ECO:0000256" key="3">
    <source>
        <dbReference type="ARBA" id="ARBA00022475"/>
    </source>
</evidence>
<feature type="transmembrane region" description="Helical" evidence="8">
    <location>
        <begin position="256"/>
        <end position="279"/>
    </location>
</feature>
<feature type="transmembrane region" description="Helical" evidence="8">
    <location>
        <begin position="202"/>
        <end position="224"/>
    </location>
</feature>
<evidence type="ECO:0000256" key="8">
    <source>
        <dbReference type="RuleBase" id="RU362056"/>
    </source>
</evidence>
<evidence type="ECO:0000256" key="6">
    <source>
        <dbReference type="ARBA" id="ARBA00023136"/>
    </source>
</evidence>
<keyword evidence="8" id="KW-0813">Transport</keyword>
<comment type="similarity">
    <text evidence="2 8">Belongs to the organo anion transporter (TC 2.A.60) family.</text>
</comment>
<dbReference type="OrthoDB" id="5062115at2759"/>
<sequence>MTLGSCYRSNMEDFEEDDHLSDNYTALLVNEHEPSDFYITDPRLPPPKSPIRFEFDRHSSYRTKRMENPAYRKDSPDVDERNIQVKETVLPPSHHKKSVVSSENGSSASFNNPHYRYGWSKLTPKLLQFMNKPVWFLVFLCVAGVAQGLVVTGVAFTILTSIEKQFGFSSSHVALFGTVYDTAYGIFCVFIGYVGHRHKPRFLGYGLIIMACGAVLTSVPKYIIGTYDVGTERDTDFCRFSVTSTHTPICGGSAEWYYTLIFLAGNAMIGIGATPLYVLGPSHLDEITHRGQNALYTGIFYACAALGPALGFIIGLPILNTWVDLEQPANSNLTPEDRNWVGAWWIGYLVGAVIMLLPAAPMLGFPKLFPNAEKVKQAKSELEDTIEEDKNLNHNFKSVWPATKSLLKNIPFVCICLASATESLAIGGFSTFFSKFVETQFHVTSGSSSLYSGVIIIPGAAGGMFLGGFLINRYKWNCKQILRAASMMAFVAAVCVASTLIGCKGREVVGGDLPYANSSTISLQSGCNEYCQCSIRYYKPVCSVVDQQTYFSPCHAGCSNNHTVTIDGEKHFQNCSCVASLVKDGRCTPECNLFPLFFVCAFLMMFFTFMNNVPMLMATLRVVPEGQGSFAMGFQQIFVRFLGFIPAPTLFGSLIDKSCKLWHEDECTDSKTSCLEYENEDFRYYLFILGAVTKVLTFIFLFAAYKTYTLPPNKRDDSVRHPRTNQITVTER</sequence>
<keyword evidence="4 8" id="KW-0812">Transmembrane</keyword>
<organism evidence="11 12">
    <name type="scientific">Clytia hemisphaerica</name>
    <dbReference type="NCBI Taxonomy" id="252671"/>
    <lineage>
        <taxon>Eukaryota</taxon>
        <taxon>Metazoa</taxon>
        <taxon>Cnidaria</taxon>
        <taxon>Hydrozoa</taxon>
        <taxon>Hydroidolina</taxon>
        <taxon>Leptothecata</taxon>
        <taxon>Obeliida</taxon>
        <taxon>Clytiidae</taxon>
        <taxon>Clytia</taxon>
    </lineage>
</organism>
<dbReference type="PANTHER" id="PTHR11388">
    <property type="entry name" value="ORGANIC ANION TRANSPORTER"/>
    <property type="match status" value="1"/>
</dbReference>
<dbReference type="PANTHER" id="PTHR11388:SF100">
    <property type="entry name" value="SOLUTE CARRIER ORGANIC ANION TRANSPORTER FAMILY MEMBER 4A1"/>
    <property type="match status" value="1"/>
</dbReference>
<feature type="transmembrane region" description="Helical" evidence="8">
    <location>
        <begin position="343"/>
        <end position="365"/>
    </location>
</feature>
<evidence type="ECO:0000259" key="10">
    <source>
        <dbReference type="PROSITE" id="PS51465"/>
    </source>
</evidence>
<dbReference type="AlphaFoldDB" id="A0A7M5XJ19"/>
<accession>A0A7M5XJ19</accession>
<evidence type="ECO:0000256" key="1">
    <source>
        <dbReference type="ARBA" id="ARBA00004651"/>
    </source>
</evidence>
<keyword evidence="6 8" id="KW-0472">Membrane</keyword>
<dbReference type="InterPro" id="IPR002350">
    <property type="entry name" value="Kazal_dom"/>
</dbReference>
<keyword evidence="12" id="KW-1185">Reference proteome</keyword>